<feature type="disulfide bond" evidence="15">
    <location>
        <begin position="527"/>
        <end position="536"/>
    </location>
</feature>
<evidence type="ECO:0000256" key="16">
    <source>
        <dbReference type="PROSITE-ProRule" id="PRU00377"/>
    </source>
</evidence>
<dbReference type="GO" id="GO:0048666">
    <property type="term" value="P:neuron development"/>
    <property type="evidence" value="ECO:0007669"/>
    <property type="project" value="UniProtKB-ARBA"/>
</dbReference>
<dbReference type="SMART" id="SM00051">
    <property type="entry name" value="DSL"/>
    <property type="match status" value="1"/>
</dbReference>
<dbReference type="GO" id="GO:0016324">
    <property type="term" value="C:apical plasma membrane"/>
    <property type="evidence" value="ECO:0007669"/>
    <property type="project" value="UniProtKB-SubCell"/>
</dbReference>
<proteinExistence type="predicted"/>
<dbReference type="GO" id="GO:0007219">
    <property type="term" value="P:Notch signaling pathway"/>
    <property type="evidence" value="ECO:0007669"/>
    <property type="project" value="InterPro"/>
</dbReference>
<dbReference type="FunFam" id="2.10.25.10:FF:000018">
    <property type="entry name" value="Delta-like 1"/>
    <property type="match status" value="1"/>
</dbReference>
<dbReference type="GO" id="GO:0000902">
    <property type="term" value="P:cell morphogenesis"/>
    <property type="evidence" value="ECO:0007669"/>
    <property type="project" value="UniProtKB-ARBA"/>
</dbReference>
<comment type="subcellular location">
    <subcellularLocation>
        <location evidence="1">Apical cell membrane</location>
        <topology evidence="1">Single-pass type I membrane protein</topology>
    </subcellularLocation>
    <subcellularLocation>
        <location evidence="17">Membrane</location>
        <topology evidence="17">Single-pass type I membrane protein</topology>
    </subcellularLocation>
</comment>
<dbReference type="InterPro" id="IPR009030">
    <property type="entry name" value="Growth_fac_rcpt_cys_sf"/>
</dbReference>
<dbReference type="GO" id="GO:0060255">
    <property type="term" value="P:regulation of macromolecule metabolic process"/>
    <property type="evidence" value="ECO:0007669"/>
    <property type="project" value="UniProtKB-ARBA"/>
</dbReference>
<evidence type="ECO:0000256" key="18">
    <source>
        <dbReference type="SAM" id="MobiDB-lite"/>
    </source>
</evidence>
<dbReference type="AlphaFoldDB" id="C3ZMU2"/>
<dbReference type="GO" id="GO:0009967">
    <property type="term" value="P:positive regulation of signal transduction"/>
    <property type="evidence" value="ECO:0007669"/>
    <property type="project" value="UniProtKB-ARBA"/>
</dbReference>
<dbReference type="InterPro" id="IPR000152">
    <property type="entry name" value="EGF-type_Asp/Asn_hydroxyl_site"/>
</dbReference>
<feature type="disulfide bond" evidence="15">
    <location>
        <begin position="337"/>
        <end position="346"/>
    </location>
</feature>
<feature type="domain" description="EGF-like" evidence="21">
    <location>
        <begin position="501"/>
        <end position="537"/>
    </location>
</feature>
<keyword evidence="6 17" id="KW-0812">Transmembrane</keyword>
<feature type="disulfide bond" evidence="15">
    <location>
        <begin position="375"/>
        <end position="384"/>
    </location>
</feature>
<dbReference type="FunFam" id="2.10.25.10:FF:000006">
    <property type="entry name" value="Versican core protein-like isoform 1"/>
    <property type="match status" value="1"/>
</dbReference>
<organism>
    <name type="scientific">Branchiostoma floridae</name>
    <name type="common">Florida lancelet</name>
    <name type="synonym">Amphioxus</name>
    <dbReference type="NCBI Taxonomy" id="7739"/>
    <lineage>
        <taxon>Eukaryota</taxon>
        <taxon>Metazoa</taxon>
        <taxon>Chordata</taxon>
        <taxon>Cephalochordata</taxon>
        <taxon>Leptocardii</taxon>
        <taxon>Amphioxiformes</taxon>
        <taxon>Branchiostomatidae</taxon>
        <taxon>Branchiostoma</taxon>
    </lineage>
</organism>
<evidence type="ECO:0000256" key="11">
    <source>
        <dbReference type="ARBA" id="ARBA00022989"/>
    </source>
</evidence>
<dbReference type="PANTHER" id="PTHR24049">
    <property type="entry name" value="CRUMBS FAMILY MEMBER"/>
    <property type="match status" value="1"/>
</dbReference>
<name>C3ZMU2_BRAFL</name>
<accession>C3ZMU2</accession>
<feature type="disulfide bond" evidence="16">
    <location>
        <begin position="193"/>
        <end position="202"/>
    </location>
</feature>
<dbReference type="GO" id="GO:0030855">
    <property type="term" value="P:epithelial cell differentiation"/>
    <property type="evidence" value="ECO:0007669"/>
    <property type="project" value="UniProtKB-ARBA"/>
</dbReference>
<dbReference type="FunFam" id="2.10.25.140:FF:000001">
    <property type="entry name" value="Delta-like protein"/>
    <property type="match status" value="1"/>
</dbReference>
<dbReference type="Pfam" id="PF07657">
    <property type="entry name" value="MNNL"/>
    <property type="match status" value="1"/>
</dbReference>
<evidence type="ECO:0000256" key="15">
    <source>
        <dbReference type="PROSITE-ProRule" id="PRU00076"/>
    </source>
</evidence>
<dbReference type="SUPFAM" id="SSF57196">
    <property type="entry name" value="EGF/Laminin"/>
    <property type="match status" value="4"/>
</dbReference>
<dbReference type="PROSITE" id="PS01187">
    <property type="entry name" value="EGF_CA"/>
    <property type="match status" value="3"/>
</dbReference>
<feature type="domain" description="DSL" evidence="22">
    <location>
        <begin position="191"/>
        <end position="235"/>
    </location>
</feature>
<dbReference type="Pfam" id="PF21700">
    <property type="entry name" value="EGF_DL_JAG"/>
    <property type="match status" value="1"/>
</dbReference>
<evidence type="ECO:0000256" key="5">
    <source>
        <dbReference type="ARBA" id="ARBA00022553"/>
    </source>
</evidence>
<keyword evidence="13 15" id="KW-1015">Disulfide bond</keyword>
<protein>
    <recommendedName>
        <fullName evidence="17">Delta-like protein</fullName>
    </recommendedName>
</protein>
<dbReference type="FunFam" id="2.10.25.10:FF:000230">
    <property type="entry name" value="Delta-like protein"/>
    <property type="match status" value="2"/>
</dbReference>
<dbReference type="PROSITE" id="PS50026">
    <property type="entry name" value="EGF_3"/>
    <property type="match status" value="7"/>
</dbReference>
<feature type="domain" description="EGF-like" evidence="21">
    <location>
        <begin position="425"/>
        <end position="461"/>
    </location>
</feature>
<dbReference type="Pfam" id="PF01414">
    <property type="entry name" value="DSL"/>
    <property type="match status" value="1"/>
</dbReference>
<evidence type="ECO:0000256" key="20">
    <source>
        <dbReference type="SAM" id="SignalP"/>
    </source>
</evidence>
<keyword evidence="12 17" id="KW-0472">Membrane</keyword>
<feature type="transmembrane region" description="Helical" evidence="19">
    <location>
        <begin position="622"/>
        <end position="645"/>
    </location>
</feature>
<keyword evidence="10" id="KW-0832">Ubl conjugation</keyword>
<evidence type="ECO:0000256" key="3">
    <source>
        <dbReference type="ARBA" id="ARBA00022475"/>
    </source>
</evidence>
<dbReference type="Gene3D" id="2.10.25.140">
    <property type="match status" value="1"/>
</dbReference>
<keyword evidence="2 17" id="KW-0217">Developmental protein</keyword>
<reference evidence="23" key="1">
    <citation type="journal article" date="2008" name="Nature">
        <title>The amphioxus genome and the evolution of the chordate karyotype.</title>
        <authorList>
            <consortium name="US DOE Joint Genome Institute (JGI-PGF)"/>
            <person name="Putnam N.H."/>
            <person name="Butts T."/>
            <person name="Ferrier D.E.K."/>
            <person name="Furlong R.F."/>
            <person name="Hellsten U."/>
            <person name="Kawashima T."/>
            <person name="Robinson-Rechavi M."/>
            <person name="Shoguchi E."/>
            <person name="Terry A."/>
            <person name="Yu J.-K."/>
            <person name="Benito-Gutierrez E.L."/>
            <person name="Dubchak I."/>
            <person name="Garcia-Fernandez J."/>
            <person name="Gibson-Brown J.J."/>
            <person name="Grigoriev I.V."/>
            <person name="Horton A.C."/>
            <person name="de Jong P.J."/>
            <person name="Jurka J."/>
            <person name="Kapitonov V.V."/>
            <person name="Kohara Y."/>
            <person name="Kuroki Y."/>
            <person name="Lindquist E."/>
            <person name="Lucas S."/>
            <person name="Osoegawa K."/>
            <person name="Pennacchio L.A."/>
            <person name="Salamov A.A."/>
            <person name="Satou Y."/>
            <person name="Sauka-Spengler T."/>
            <person name="Schmutz J."/>
            <person name="Shin-I T."/>
            <person name="Toyoda A."/>
            <person name="Bronner-Fraser M."/>
            <person name="Fujiyama A."/>
            <person name="Holland L.Z."/>
            <person name="Holland P.W.H."/>
            <person name="Satoh N."/>
            <person name="Rokhsar D.S."/>
        </authorList>
    </citation>
    <scope>NUCLEOTIDE SEQUENCE [LARGE SCALE GENOMIC DNA]</scope>
    <source>
        <strain evidence="23">S238N-H82</strain>
        <tissue evidence="23">Testes</tissue>
    </source>
</reference>
<dbReference type="SMART" id="SM00181">
    <property type="entry name" value="EGF"/>
    <property type="match status" value="9"/>
</dbReference>
<keyword evidence="8 17" id="KW-0677">Repeat</keyword>
<feature type="compositionally biased region" description="Basic and acidic residues" evidence="18">
    <location>
        <begin position="725"/>
        <end position="739"/>
    </location>
</feature>
<evidence type="ECO:0000256" key="19">
    <source>
        <dbReference type="SAM" id="Phobius"/>
    </source>
</evidence>
<evidence type="ECO:0000256" key="4">
    <source>
        <dbReference type="ARBA" id="ARBA00022536"/>
    </source>
</evidence>
<feature type="domain" description="EGF-like" evidence="21">
    <location>
        <begin position="539"/>
        <end position="575"/>
    </location>
</feature>
<feature type="disulfide bond" evidence="15">
    <location>
        <begin position="413"/>
        <end position="422"/>
    </location>
</feature>
<dbReference type="FunFam" id="2.10.25.10:FF:000064">
    <property type="entry name" value="Delta-like protein"/>
    <property type="match status" value="1"/>
</dbReference>
<dbReference type="InterPro" id="IPR013032">
    <property type="entry name" value="EGF-like_CS"/>
</dbReference>
<keyword evidence="5" id="KW-0597">Phosphoprotein</keyword>
<feature type="domain" description="EGF-like" evidence="21">
    <location>
        <begin position="387"/>
        <end position="423"/>
    </location>
</feature>
<dbReference type="Gene3D" id="2.60.40.3510">
    <property type="match status" value="1"/>
</dbReference>
<evidence type="ECO:0000313" key="23">
    <source>
        <dbReference type="EMBL" id="EEN46082.1"/>
    </source>
</evidence>
<dbReference type="Pfam" id="PF00008">
    <property type="entry name" value="EGF"/>
    <property type="match status" value="6"/>
</dbReference>
<dbReference type="PANTHER" id="PTHR24049:SF36">
    <property type="entry name" value="DELTA-LIKE PROTEIN 1 ISOFORM X1"/>
    <property type="match status" value="1"/>
</dbReference>
<dbReference type="STRING" id="7739.C3ZMU2"/>
<dbReference type="FunFam" id="2.10.25.10:FF:000122">
    <property type="entry name" value="Protein crumbs homolog 2"/>
    <property type="match status" value="1"/>
</dbReference>
<dbReference type="FunFam" id="2.10.25.10:FF:000565">
    <property type="entry name" value="Predicted protein"/>
    <property type="match status" value="1"/>
</dbReference>
<keyword evidence="14" id="KW-0325">Glycoprotein</keyword>
<feature type="domain" description="EGF-like" evidence="21">
    <location>
        <begin position="309"/>
        <end position="347"/>
    </location>
</feature>
<dbReference type="SMART" id="SM00179">
    <property type="entry name" value="EGF_CA"/>
    <property type="match status" value="7"/>
</dbReference>
<feature type="domain" description="EGF-like" evidence="21">
    <location>
        <begin position="349"/>
        <end position="385"/>
    </location>
</feature>
<evidence type="ECO:0000256" key="13">
    <source>
        <dbReference type="ARBA" id="ARBA00023157"/>
    </source>
</evidence>
<dbReference type="GO" id="GO:0051241">
    <property type="term" value="P:negative regulation of multicellular organismal process"/>
    <property type="evidence" value="ECO:0007669"/>
    <property type="project" value="UniProtKB-ARBA"/>
</dbReference>
<dbReference type="GO" id="GO:0003002">
    <property type="term" value="P:regionalization"/>
    <property type="evidence" value="ECO:0007669"/>
    <property type="project" value="UniProtKB-ARBA"/>
</dbReference>
<feature type="disulfide bond" evidence="15">
    <location>
        <begin position="489"/>
        <end position="498"/>
    </location>
</feature>
<dbReference type="SUPFAM" id="SSF57184">
    <property type="entry name" value="Growth factor receptor domain"/>
    <property type="match status" value="1"/>
</dbReference>
<evidence type="ECO:0000256" key="10">
    <source>
        <dbReference type="ARBA" id="ARBA00022843"/>
    </source>
</evidence>
<evidence type="ECO:0000256" key="12">
    <source>
        <dbReference type="ARBA" id="ARBA00023136"/>
    </source>
</evidence>
<feature type="chain" id="PRO_5002937040" description="Delta-like protein" evidence="20">
    <location>
        <begin position="34"/>
        <end position="802"/>
    </location>
</feature>
<dbReference type="GO" id="GO:0005509">
    <property type="term" value="F:calcium ion binding"/>
    <property type="evidence" value="ECO:0007669"/>
    <property type="project" value="InterPro"/>
</dbReference>
<evidence type="ECO:0000256" key="8">
    <source>
        <dbReference type="ARBA" id="ARBA00022737"/>
    </source>
</evidence>
<evidence type="ECO:0000256" key="9">
    <source>
        <dbReference type="ARBA" id="ARBA00022782"/>
    </source>
</evidence>
<keyword evidence="3" id="KW-1003">Cell membrane</keyword>
<keyword evidence="7 17" id="KW-0732">Signal</keyword>
<dbReference type="GO" id="GO:0042063">
    <property type="term" value="P:gliogenesis"/>
    <property type="evidence" value="ECO:0007669"/>
    <property type="project" value="UniProtKB-ARBA"/>
</dbReference>
<sequence>MDPQASGTLPRSFPLRVLLTFGLMAVFVSEVRSSGVFELRLESFSNPTGSTQAGACCSSGRTETACSAPCKTFFRVCLKHYQAHVSPDPPCTFGSLETPVLGGNSFDIQDSDNFANPIRLPFSFTWPGTFSLIVEAWHELDATTTASTGSDQETRTLITRLATQRHLSVGEVWHEDTHIEGQQQLSYAYRVVCDEHNYGEGCSVYCRPRNDVFGHYTCNEEGEKVCREGWKSGEKEQEGQYCTEPICMAGCSDRHGYCETPGECRCRVGWQGKFCDECIRYPGCLHGTCHQPWQCNCDEGWGGLFCNQDLNYCTNHKPCKNGGTCRNSGQGSYTCSCPQGYTGTNCEIDVDNCTNKPCLNGGVCQDLVNNYTCTCPVGFFGKRCEIQAQDCHNNPCQNGGQCQQVAGLVVCSCAPGFTGSTCETPVNECESNPCMNGGQCVDEANGYSCVCQPGFTGPRCQVDIDDCKNNPCQHGGSCVDHVNSFTCRCVPGYIGTLCETNVDDCLLQPCANGGTCFDRVNDYSCQCPAGFAGKDCAVNVDDCADKPCMNGGTCLDRVNGYVCRCPEGYGGHNCHRRDGVDVPSVEDTSSSPETSTPVITVGKDTEALAVNTPEESSVGAEIAIYAALGIVVPILMLAALGFVVYKKIKRDRRAQDSAETNNRIVNNLQPPTTISLKISNEECDSLKGKSLTLKTADIYEEEDESTFSEKQKDNRYSTSQSNSNTEKELRRDSFVEKLKPRPSNNVESTRQSVYVINADYELATEVKPWSRQPCGNADRRTLPRTHTGCCRIDTLARKLTPR</sequence>
<dbReference type="InParanoid" id="C3ZMU2"/>
<feature type="region of interest" description="Disordered" evidence="18">
    <location>
        <begin position="702"/>
        <end position="746"/>
    </location>
</feature>
<evidence type="ECO:0000256" key="14">
    <source>
        <dbReference type="ARBA" id="ARBA00023180"/>
    </source>
</evidence>
<dbReference type="InterPro" id="IPR000742">
    <property type="entry name" value="EGF"/>
</dbReference>
<dbReference type="PROSITE" id="PS51051">
    <property type="entry name" value="DSL"/>
    <property type="match status" value="1"/>
</dbReference>
<dbReference type="InterPro" id="IPR001881">
    <property type="entry name" value="EGF-like_Ca-bd_dom"/>
</dbReference>
<feature type="domain" description="EGF-like" evidence="21">
    <location>
        <begin position="463"/>
        <end position="499"/>
    </location>
</feature>
<dbReference type="Pfam" id="PF12661">
    <property type="entry name" value="hEGF"/>
    <property type="match status" value="1"/>
</dbReference>
<dbReference type="InterPro" id="IPR001774">
    <property type="entry name" value="DSL"/>
</dbReference>
<comment type="caution">
    <text evidence="15">Lacks conserved residue(s) required for the propagation of feature annotation.</text>
</comment>
<feature type="disulfide bond" evidence="15">
    <location>
        <begin position="565"/>
        <end position="574"/>
    </location>
</feature>
<evidence type="ECO:0000256" key="7">
    <source>
        <dbReference type="ARBA" id="ARBA00022729"/>
    </source>
</evidence>
<evidence type="ECO:0000256" key="17">
    <source>
        <dbReference type="RuleBase" id="RU280815"/>
    </source>
</evidence>
<evidence type="ECO:0000256" key="6">
    <source>
        <dbReference type="ARBA" id="ARBA00022692"/>
    </source>
</evidence>
<dbReference type="GO" id="GO:0048592">
    <property type="term" value="P:eye morphogenesis"/>
    <property type="evidence" value="ECO:0007669"/>
    <property type="project" value="UniProtKB-ARBA"/>
</dbReference>
<dbReference type="GO" id="GO:0080090">
    <property type="term" value="P:regulation of primary metabolic process"/>
    <property type="evidence" value="ECO:0007669"/>
    <property type="project" value="UniProtKB-ARBA"/>
</dbReference>
<dbReference type="InterPro" id="IPR051022">
    <property type="entry name" value="Notch_Cell-Fate_Det"/>
</dbReference>
<keyword evidence="9" id="KW-0221">Differentiation</keyword>
<feature type="disulfide bond" evidence="15">
    <location>
        <begin position="451"/>
        <end position="460"/>
    </location>
</feature>
<dbReference type="InterPro" id="IPR018097">
    <property type="entry name" value="EGF_Ca-bd_CS"/>
</dbReference>
<dbReference type="InterPro" id="IPR011651">
    <property type="entry name" value="Notch_ligand_N"/>
</dbReference>
<dbReference type="PROSITE" id="PS01186">
    <property type="entry name" value="EGF_2"/>
    <property type="match status" value="8"/>
</dbReference>
<gene>
    <name evidence="23" type="ORF">BRAFLDRAFT_123438</name>
</gene>
<feature type="signal peptide" evidence="20">
    <location>
        <begin position="1"/>
        <end position="33"/>
    </location>
</feature>
<keyword evidence="4 15" id="KW-0245">EGF-like domain</keyword>
<comment type="function">
    <text evidence="17">Putative Notch ligand involved in the mediation of Notch signaling.</text>
</comment>
<dbReference type="PROSITE" id="PS00010">
    <property type="entry name" value="ASX_HYDROXYL"/>
    <property type="match status" value="5"/>
</dbReference>
<dbReference type="EMBL" id="GG666648">
    <property type="protein sequence ID" value="EEN46082.1"/>
    <property type="molecule type" value="Genomic_DNA"/>
</dbReference>
<feature type="disulfide bond" evidence="16">
    <location>
        <begin position="206"/>
        <end position="218"/>
    </location>
</feature>
<evidence type="ECO:0000256" key="2">
    <source>
        <dbReference type="ARBA" id="ARBA00022473"/>
    </source>
</evidence>
<dbReference type="GO" id="GO:0008593">
    <property type="term" value="P:regulation of Notch signaling pathway"/>
    <property type="evidence" value="ECO:0007669"/>
    <property type="project" value="UniProtKB-ARBA"/>
</dbReference>
<dbReference type="PROSITE" id="PS00022">
    <property type="entry name" value="EGF_1"/>
    <property type="match status" value="8"/>
</dbReference>
<dbReference type="Gene3D" id="2.10.25.10">
    <property type="entry name" value="Laminin"/>
    <property type="match status" value="8"/>
</dbReference>
<dbReference type="PRINTS" id="PR00010">
    <property type="entry name" value="EGFBLOOD"/>
</dbReference>
<dbReference type="eggNOG" id="KOG1217">
    <property type="taxonomic scope" value="Eukaryota"/>
</dbReference>
<keyword evidence="11 17" id="KW-1133">Transmembrane helix</keyword>
<dbReference type="CDD" id="cd00054">
    <property type="entry name" value="EGF_CA"/>
    <property type="match status" value="7"/>
</dbReference>
<evidence type="ECO:0000256" key="1">
    <source>
        <dbReference type="ARBA" id="ARBA00004247"/>
    </source>
</evidence>
<dbReference type="FunFam" id="2.10.25.10:FF:000117">
    <property type="entry name" value="Delta-like protein"/>
    <property type="match status" value="1"/>
</dbReference>
<dbReference type="GO" id="GO:0051093">
    <property type="term" value="P:negative regulation of developmental process"/>
    <property type="evidence" value="ECO:0007669"/>
    <property type="project" value="UniProtKB-ARBA"/>
</dbReference>
<dbReference type="GO" id="GO:0035239">
    <property type="term" value="P:tube morphogenesis"/>
    <property type="evidence" value="ECO:0007669"/>
    <property type="project" value="UniProtKB-ARBA"/>
</dbReference>
<evidence type="ECO:0000259" key="21">
    <source>
        <dbReference type="PROSITE" id="PS50026"/>
    </source>
</evidence>
<evidence type="ECO:0000259" key="22">
    <source>
        <dbReference type="PROSITE" id="PS51051"/>
    </source>
</evidence>